<dbReference type="EMBL" id="BONG01000054">
    <property type="protein sequence ID" value="GIF92979.1"/>
    <property type="molecule type" value="Genomic_DNA"/>
</dbReference>
<name>A0A8J3KDD3_9ACTN</name>
<sequence>MQNIIGIVAAIIVFATTYGAAWAIAALPRRRGGPQRRISLGGGIVARSPWSPRRPGLAVARTIAATAAVLAGGSAALTLATQLALLDPWDMRGVQWAVDHRTTAMTTAAISVTDVGSAPCLITVTAIATIAVSARRRSATPAALGLVVLGGIQLLVNLIKIMAGRPRPDTALWLVDVTGPSFPSGHAGSSTATLGLLAWLACTITSDRRIRSAAWTTAAAMAVAIGLTRVYLGVHYPSDVLGGWLIGGLWLTVVALACRVHRQKGASGLSRSPAPSAPLIPASLLLD</sequence>
<comment type="caution">
    <text evidence="3">The sequence shown here is derived from an EMBL/GenBank/DDBJ whole genome shotgun (WGS) entry which is preliminary data.</text>
</comment>
<reference evidence="3 4" key="1">
    <citation type="submission" date="2021-01" db="EMBL/GenBank/DDBJ databases">
        <title>Whole genome shotgun sequence of Catellatospora chokoriensis NBRC 107358.</title>
        <authorList>
            <person name="Komaki H."/>
            <person name="Tamura T."/>
        </authorList>
    </citation>
    <scope>NUCLEOTIDE SEQUENCE [LARGE SCALE GENOMIC DNA]</scope>
    <source>
        <strain evidence="3 4">NBRC 107358</strain>
    </source>
</reference>
<gene>
    <name evidence="3" type="ORF">Cch02nite_64230</name>
</gene>
<dbReference type="RefSeq" id="WP_191837456.1">
    <property type="nucleotide sequence ID" value="NZ_BAAALB010000001.1"/>
</dbReference>
<feature type="transmembrane region" description="Helical" evidence="1">
    <location>
        <begin position="6"/>
        <end position="27"/>
    </location>
</feature>
<keyword evidence="1" id="KW-1133">Transmembrane helix</keyword>
<organism evidence="3 4">
    <name type="scientific">Catellatospora chokoriensis</name>
    <dbReference type="NCBI Taxonomy" id="310353"/>
    <lineage>
        <taxon>Bacteria</taxon>
        <taxon>Bacillati</taxon>
        <taxon>Actinomycetota</taxon>
        <taxon>Actinomycetes</taxon>
        <taxon>Micromonosporales</taxon>
        <taxon>Micromonosporaceae</taxon>
        <taxon>Catellatospora</taxon>
    </lineage>
</organism>
<keyword evidence="1" id="KW-0472">Membrane</keyword>
<dbReference type="InterPro" id="IPR000326">
    <property type="entry name" value="PAP2/HPO"/>
</dbReference>
<evidence type="ECO:0000256" key="1">
    <source>
        <dbReference type="SAM" id="Phobius"/>
    </source>
</evidence>
<feature type="transmembrane region" description="Helical" evidence="1">
    <location>
        <begin position="240"/>
        <end position="258"/>
    </location>
</feature>
<dbReference type="InterPro" id="IPR036938">
    <property type="entry name" value="PAP2/HPO_sf"/>
</dbReference>
<feature type="transmembrane region" description="Helical" evidence="1">
    <location>
        <begin position="142"/>
        <end position="163"/>
    </location>
</feature>
<dbReference type="SUPFAM" id="SSF48317">
    <property type="entry name" value="Acid phosphatase/Vanadium-dependent haloperoxidase"/>
    <property type="match status" value="1"/>
</dbReference>
<feature type="transmembrane region" description="Helical" evidence="1">
    <location>
        <begin position="105"/>
        <end position="130"/>
    </location>
</feature>
<dbReference type="Gene3D" id="1.20.144.10">
    <property type="entry name" value="Phosphatidic acid phosphatase type 2/haloperoxidase"/>
    <property type="match status" value="2"/>
</dbReference>
<feature type="transmembrane region" description="Helical" evidence="1">
    <location>
        <begin position="63"/>
        <end position="85"/>
    </location>
</feature>
<feature type="transmembrane region" description="Helical" evidence="1">
    <location>
        <begin position="183"/>
        <end position="202"/>
    </location>
</feature>
<keyword evidence="1" id="KW-0812">Transmembrane</keyword>
<evidence type="ECO:0000313" key="3">
    <source>
        <dbReference type="EMBL" id="GIF92979.1"/>
    </source>
</evidence>
<dbReference type="Proteomes" id="UP000619293">
    <property type="component" value="Unassembled WGS sequence"/>
</dbReference>
<dbReference type="CDD" id="cd03392">
    <property type="entry name" value="PAP2_like_2"/>
    <property type="match status" value="1"/>
</dbReference>
<dbReference type="PANTHER" id="PTHR14969">
    <property type="entry name" value="SPHINGOSINE-1-PHOSPHATE PHOSPHOHYDROLASE"/>
    <property type="match status" value="1"/>
</dbReference>
<dbReference type="SMART" id="SM00014">
    <property type="entry name" value="acidPPc"/>
    <property type="match status" value="1"/>
</dbReference>
<dbReference type="Pfam" id="PF01569">
    <property type="entry name" value="PAP2"/>
    <property type="match status" value="1"/>
</dbReference>
<dbReference type="AlphaFoldDB" id="A0A8J3KDD3"/>
<keyword evidence="4" id="KW-1185">Reference proteome</keyword>
<accession>A0A8J3KDD3</accession>
<dbReference type="PANTHER" id="PTHR14969:SF13">
    <property type="entry name" value="AT30094P"/>
    <property type="match status" value="1"/>
</dbReference>
<proteinExistence type="predicted"/>
<feature type="domain" description="Phosphatidic acid phosphatase type 2/haloperoxidase" evidence="2">
    <location>
        <begin position="144"/>
        <end position="255"/>
    </location>
</feature>
<evidence type="ECO:0000313" key="4">
    <source>
        <dbReference type="Proteomes" id="UP000619293"/>
    </source>
</evidence>
<protein>
    <recommendedName>
        <fullName evidence="2">Phosphatidic acid phosphatase type 2/haloperoxidase domain-containing protein</fullName>
    </recommendedName>
</protein>
<evidence type="ECO:0000259" key="2">
    <source>
        <dbReference type="SMART" id="SM00014"/>
    </source>
</evidence>
<feature type="transmembrane region" description="Helical" evidence="1">
    <location>
        <begin position="214"/>
        <end position="234"/>
    </location>
</feature>